<evidence type="ECO:0000256" key="3">
    <source>
        <dbReference type="ARBA" id="ARBA00022777"/>
    </source>
</evidence>
<dbReference type="PRINTS" id="PR01469">
    <property type="entry name" value="CARBMTKINASE"/>
</dbReference>
<dbReference type="RefSeq" id="WP_012869022.1">
    <property type="nucleotide sequence ID" value="NC_013522.1"/>
</dbReference>
<dbReference type="OrthoDB" id="9766717at2"/>
<organism evidence="7 8">
    <name type="scientific">Thermanaerovibrio acidaminovorans (strain ATCC 49978 / DSM 6589 / Su883)</name>
    <name type="common">Selenomonas acidaminovorans</name>
    <dbReference type="NCBI Taxonomy" id="525903"/>
    <lineage>
        <taxon>Bacteria</taxon>
        <taxon>Thermotogati</taxon>
        <taxon>Synergistota</taxon>
        <taxon>Synergistia</taxon>
        <taxon>Synergistales</taxon>
        <taxon>Synergistaceae</taxon>
        <taxon>Thermanaerovibrio</taxon>
    </lineage>
</organism>
<dbReference type="CDD" id="cd04235">
    <property type="entry name" value="AAK_CK"/>
    <property type="match status" value="1"/>
</dbReference>
<keyword evidence="2 5" id="KW-0808">Transferase</keyword>
<comment type="similarity">
    <text evidence="1 5">Belongs to the carbamate kinase family.</text>
</comment>
<dbReference type="HOGENOM" id="CLU_076278_0_0_0"/>
<dbReference type="Proteomes" id="UP000002030">
    <property type="component" value="Chromosome"/>
</dbReference>
<evidence type="ECO:0000313" key="8">
    <source>
        <dbReference type="Proteomes" id="UP000002030"/>
    </source>
</evidence>
<dbReference type="AlphaFoldDB" id="D1B8A3"/>
<dbReference type="FunFam" id="3.40.1160.10:FF:000007">
    <property type="entry name" value="Carbamate kinase"/>
    <property type="match status" value="1"/>
</dbReference>
<reference evidence="7 8" key="1">
    <citation type="journal article" date="2009" name="Stand. Genomic Sci.">
        <title>Complete genome sequence of Thermanaerovibrio acidaminovorans type strain (Su883).</title>
        <authorList>
            <person name="Chovatia M."/>
            <person name="Sikorski J."/>
            <person name="Schroder M."/>
            <person name="Lapidus A."/>
            <person name="Nolan M."/>
            <person name="Tice H."/>
            <person name="Glavina Del Rio T."/>
            <person name="Copeland A."/>
            <person name="Cheng J.F."/>
            <person name="Lucas S."/>
            <person name="Chen F."/>
            <person name="Bruce D."/>
            <person name="Goodwin L."/>
            <person name="Pitluck S."/>
            <person name="Ivanova N."/>
            <person name="Mavromatis K."/>
            <person name="Ovchinnikova G."/>
            <person name="Pati A."/>
            <person name="Chen A."/>
            <person name="Palaniappan K."/>
            <person name="Land M."/>
            <person name="Hauser L."/>
            <person name="Chang Y.J."/>
            <person name="Jeffries C.D."/>
            <person name="Chain P."/>
            <person name="Saunders E."/>
            <person name="Detter J.C."/>
            <person name="Brettin T."/>
            <person name="Rohde M."/>
            <person name="Goker M."/>
            <person name="Spring S."/>
            <person name="Bristow J."/>
            <person name="Markowitz V."/>
            <person name="Hugenholtz P."/>
            <person name="Kyrpides N.C."/>
            <person name="Klenk H.P."/>
            <person name="Eisen J.A."/>
        </authorList>
    </citation>
    <scope>NUCLEOTIDE SEQUENCE [LARGE SCALE GENOMIC DNA]</scope>
    <source>
        <strain evidence="8">ATCC 49978 / DSM 6589 / Su883</strain>
    </source>
</reference>
<evidence type="ECO:0000259" key="6">
    <source>
        <dbReference type="Pfam" id="PF00696"/>
    </source>
</evidence>
<dbReference type="Pfam" id="PF00696">
    <property type="entry name" value="AA_kinase"/>
    <property type="match status" value="1"/>
</dbReference>
<dbReference type="PANTHER" id="PTHR30409">
    <property type="entry name" value="CARBAMATE KINASE"/>
    <property type="match status" value="1"/>
</dbReference>
<dbReference type="KEGG" id="tai:Taci_0269"/>
<dbReference type="eggNOG" id="COG0549">
    <property type="taxonomic scope" value="Bacteria"/>
</dbReference>
<dbReference type="NCBIfam" id="NF009007">
    <property type="entry name" value="PRK12352.1"/>
    <property type="match status" value="1"/>
</dbReference>
<evidence type="ECO:0000313" key="7">
    <source>
        <dbReference type="EMBL" id="ACZ18506.1"/>
    </source>
</evidence>
<dbReference type="Gene3D" id="3.40.1160.10">
    <property type="entry name" value="Acetylglutamate kinase-like"/>
    <property type="match status" value="1"/>
</dbReference>
<keyword evidence="8" id="KW-1185">Reference proteome</keyword>
<dbReference type="PANTHER" id="PTHR30409:SF1">
    <property type="entry name" value="CARBAMATE KINASE-RELATED"/>
    <property type="match status" value="1"/>
</dbReference>
<evidence type="ECO:0000256" key="1">
    <source>
        <dbReference type="ARBA" id="ARBA00011066"/>
    </source>
</evidence>
<dbReference type="InterPro" id="IPR036393">
    <property type="entry name" value="AceGlu_kinase-like_sf"/>
</dbReference>
<dbReference type="EnsemblBacteria" id="ACZ18506">
    <property type="protein sequence ID" value="ACZ18506"/>
    <property type="gene ID" value="Taci_0269"/>
</dbReference>
<evidence type="ECO:0000256" key="5">
    <source>
        <dbReference type="PIRNR" id="PIRNR000723"/>
    </source>
</evidence>
<proteinExistence type="inferred from homology"/>
<feature type="domain" description="Aspartate/glutamate/uridylate kinase" evidence="6">
    <location>
        <begin position="5"/>
        <end position="297"/>
    </location>
</feature>
<dbReference type="PIRSF" id="PIRSF000723">
    <property type="entry name" value="Carbamate_kin"/>
    <property type="match status" value="1"/>
</dbReference>
<dbReference type="GO" id="GO:0019546">
    <property type="term" value="P:L-arginine deiminase pathway"/>
    <property type="evidence" value="ECO:0007669"/>
    <property type="project" value="TreeGrafter"/>
</dbReference>
<keyword evidence="3 5" id="KW-0418">Kinase</keyword>
<dbReference type="SUPFAM" id="SSF53633">
    <property type="entry name" value="Carbamate kinase-like"/>
    <property type="match status" value="1"/>
</dbReference>
<dbReference type="GO" id="GO:0008804">
    <property type="term" value="F:carbamate kinase activity"/>
    <property type="evidence" value="ECO:0007669"/>
    <property type="project" value="UniProtKB-UniRule"/>
</dbReference>
<accession>D1B8A3</accession>
<dbReference type="InterPro" id="IPR001048">
    <property type="entry name" value="Asp/Glu/Uridylate_kinase"/>
</dbReference>
<dbReference type="GO" id="GO:0005829">
    <property type="term" value="C:cytosol"/>
    <property type="evidence" value="ECO:0007669"/>
    <property type="project" value="TreeGrafter"/>
</dbReference>
<evidence type="ECO:0000256" key="2">
    <source>
        <dbReference type="ARBA" id="ARBA00022679"/>
    </source>
</evidence>
<dbReference type="PATRIC" id="fig|525903.6.peg.274"/>
<dbReference type="NCBIfam" id="TIGR00746">
    <property type="entry name" value="arcC"/>
    <property type="match status" value="1"/>
</dbReference>
<evidence type="ECO:0000256" key="4">
    <source>
        <dbReference type="NCBIfam" id="TIGR00746"/>
    </source>
</evidence>
<name>D1B8A3_THEAS</name>
<dbReference type="STRING" id="525903.Taci_0269"/>
<protein>
    <recommendedName>
        <fullName evidence="4 5">Carbamate kinase</fullName>
    </recommendedName>
</protein>
<dbReference type="EMBL" id="CP001818">
    <property type="protein sequence ID" value="ACZ18506.1"/>
    <property type="molecule type" value="Genomic_DNA"/>
</dbReference>
<gene>
    <name evidence="7" type="ordered locus">Taci_0269</name>
</gene>
<dbReference type="InterPro" id="IPR003964">
    <property type="entry name" value="Carb_kinase"/>
</dbReference>
<sequence>MAATKVVVALGGNALQEAGTPPTAEAQLEVVKKTATYLAEISKRGYEMAVVHGNGPQVGRIVLSQEIAAQANPETPAMPFDVCGAMSQGYIGYQIQQALRDALRNRNLNIPVVTLVTQVVVDANDPAFKNPTKPIGPFYTEEEAKKLMAEKGYVMKEDAGRGWRRVVASPEPKKITEISAVKRLWDTTIVVTAGGGGIPVVENMDGSLSGVAAVIDKDLAAEKLAEEIEADILLILTEVDKVCINFKKPNQQELSHMTVAEAIKYMEEGHFAPGSMLPKVMAAVKFARTFPGKKAIITSLYKAVDALEGREGTVVTMA</sequence>